<dbReference type="EMBL" id="CP063078">
    <property type="protein sequence ID" value="QOQ88060.1"/>
    <property type="molecule type" value="Genomic_DNA"/>
</dbReference>
<feature type="transmembrane region" description="Helical" evidence="1">
    <location>
        <begin position="126"/>
        <end position="147"/>
    </location>
</feature>
<reference evidence="2 3" key="1">
    <citation type="submission" date="2020-10" db="EMBL/GenBank/DDBJ databases">
        <title>Campylobacter and Helicobacter PacBio genomes.</title>
        <authorList>
            <person name="Lane C."/>
        </authorList>
    </citation>
    <scope>NUCLEOTIDE SEQUENCE [LARGE SCALE GENOMIC DNA]</scope>
    <source>
        <strain evidence="2 3">2016D-0077</strain>
    </source>
</reference>
<dbReference type="OrthoDB" id="9989938at2"/>
<feature type="transmembrane region" description="Helical" evidence="1">
    <location>
        <begin position="77"/>
        <end position="97"/>
    </location>
</feature>
<name>A0A7M1LHZ0_9BACT</name>
<keyword evidence="1" id="KW-1133">Transmembrane helix</keyword>
<dbReference type="RefSeq" id="WP_025801855.1">
    <property type="nucleotide sequence ID" value="NZ_CP053842.1"/>
</dbReference>
<keyword evidence="1" id="KW-0472">Membrane</keyword>
<accession>A0A7M1LHZ0</accession>
<feature type="transmembrane region" description="Helical" evidence="1">
    <location>
        <begin position="180"/>
        <end position="204"/>
    </location>
</feature>
<evidence type="ECO:0000313" key="3">
    <source>
        <dbReference type="Proteomes" id="UP000594749"/>
    </source>
</evidence>
<keyword evidence="1" id="KW-0812">Transmembrane</keyword>
<protein>
    <submittedName>
        <fullName evidence="2">Uncharacterized protein</fullName>
    </submittedName>
</protein>
<organism evidence="2 3">
    <name type="scientific">Campylobacter corcagiensis</name>
    <dbReference type="NCBI Taxonomy" id="1448857"/>
    <lineage>
        <taxon>Bacteria</taxon>
        <taxon>Pseudomonadati</taxon>
        <taxon>Campylobacterota</taxon>
        <taxon>Epsilonproteobacteria</taxon>
        <taxon>Campylobacterales</taxon>
        <taxon>Campylobacteraceae</taxon>
        <taxon>Campylobacter</taxon>
    </lineage>
</organism>
<dbReference type="Proteomes" id="UP000594749">
    <property type="component" value="Chromosome"/>
</dbReference>
<evidence type="ECO:0000313" key="2">
    <source>
        <dbReference type="EMBL" id="QOQ88060.1"/>
    </source>
</evidence>
<dbReference type="AlphaFoldDB" id="A0A7M1LHZ0"/>
<keyword evidence="3" id="KW-1185">Reference proteome</keyword>
<gene>
    <name evidence="2" type="ORF">IMC76_04525</name>
</gene>
<sequence>MQTKFGNKLVNFARKGSFRKNDINIIMLIYFAFTLNVYIIPADILEKFPFLWQFCKFIASFVPLIEKLILYQAPGNIIFYFSYMTIFFLSFFVIYIYKLFFHIFGNSDYFNSSNWRTKKNPKESPIFFTIGWICVIAFFIFYIYQIYNGLILDSKVSPLRGTSKLTFIQDILQGGKFSSAMLHMLMAAIVWFGFLFLFSLIRLNFCEKLNIKRLKLKLFLIFCVFVFIIWVLKYYYAI</sequence>
<evidence type="ECO:0000256" key="1">
    <source>
        <dbReference type="SAM" id="Phobius"/>
    </source>
</evidence>
<feature type="transmembrane region" description="Helical" evidence="1">
    <location>
        <begin position="216"/>
        <end position="236"/>
    </location>
</feature>
<feature type="transmembrane region" description="Helical" evidence="1">
    <location>
        <begin position="21"/>
        <end position="40"/>
    </location>
</feature>
<proteinExistence type="predicted"/>